<reference evidence="3" key="4">
    <citation type="submission" date="2025-08" db="UniProtKB">
        <authorList>
            <consortium name="Ensembl"/>
        </authorList>
    </citation>
    <scope>IDENTIFICATION</scope>
</reference>
<reference evidence="4" key="3">
    <citation type="journal article" date="2014" name="Nature">
        <title>Elephant shark genome provides unique insights into gnathostome evolution.</title>
        <authorList>
            <consortium name="International Elephant Shark Genome Sequencing Consortium"/>
            <person name="Venkatesh B."/>
            <person name="Lee A.P."/>
            <person name="Ravi V."/>
            <person name="Maurya A.K."/>
            <person name="Lian M.M."/>
            <person name="Swann J.B."/>
            <person name="Ohta Y."/>
            <person name="Flajnik M.F."/>
            <person name="Sutoh Y."/>
            <person name="Kasahara M."/>
            <person name="Hoon S."/>
            <person name="Gangu V."/>
            <person name="Roy S.W."/>
            <person name="Irimia M."/>
            <person name="Korzh V."/>
            <person name="Kondrychyn I."/>
            <person name="Lim Z.W."/>
            <person name="Tay B.H."/>
            <person name="Tohari S."/>
            <person name="Kong K.W."/>
            <person name="Ho S."/>
            <person name="Lorente-Galdos B."/>
            <person name="Quilez J."/>
            <person name="Marques-Bonet T."/>
            <person name="Raney B.J."/>
            <person name="Ingham P.W."/>
            <person name="Tay A."/>
            <person name="Hillier L.W."/>
            <person name="Minx P."/>
            <person name="Boehm T."/>
            <person name="Wilson R.K."/>
            <person name="Brenner S."/>
            <person name="Warren W.C."/>
        </authorList>
    </citation>
    <scope>NUCLEOTIDE SEQUENCE [LARGE SCALE GENOMIC DNA]</scope>
</reference>
<dbReference type="PANTHER" id="PTHR10131">
    <property type="entry name" value="TNF RECEPTOR ASSOCIATED FACTOR"/>
    <property type="match status" value="1"/>
</dbReference>
<dbReference type="Proteomes" id="UP000314986">
    <property type="component" value="Unassembled WGS sequence"/>
</dbReference>
<dbReference type="InterPro" id="IPR008974">
    <property type="entry name" value="TRAF-like"/>
</dbReference>
<feature type="domain" description="MATH" evidence="2">
    <location>
        <begin position="309"/>
        <end position="437"/>
    </location>
</feature>
<evidence type="ECO:0000313" key="3">
    <source>
        <dbReference type="Ensembl" id="ENSCMIP00000031709.1"/>
    </source>
</evidence>
<dbReference type="InParanoid" id="A0A4W3IMX0"/>
<name>A0A4W3IMX0_CALMI</name>
<keyword evidence="4" id="KW-1185">Reference proteome</keyword>
<evidence type="ECO:0000259" key="2">
    <source>
        <dbReference type="PROSITE" id="PS50144"/>
    </source>
</evidence>
<accession>A0A4W3IMX0</accession>
<keyword evidence="1" id="KW-0175">Coiled coil</keyword>
<dbReference type="GeneTree" id="ENSGT00940000161076"/>
<dbReference type="GO" id="GO:0043122">
    <property type="term" value="P:regulation of canonical NF-kappaB signal transduction"/>
    <property type="evidence" value="ECO:0007669"/>
    <property type="project" value="TreeGrafter"/>
</dbReference>
<evidence type="ECO:0000256" key="1">
    <source>
        <dbReference type="SAM" id="Coils"/>
    </source>
</evidence>
<dbReference type="STRING" id="7868.ENSCMIP00000031709"/>
<dbReference type="SUPFAM" id="SSF49599">
    <property type="entry name" value="TRAF domain-like"/>
    <property type="match status" value="1"/>
</dbReference>
<dbReference type="InterPro" id="IPR002083">
    <property type="entry name" value="MATH/TRAF_dom"/>
</dbReference>
<dbReference type="Pfam" id="PF21355">
    <property type="entry name" value="TRAF-mep_MATH"/>
    <property type="match status" value="1"/>
</dbReference>
<evidence type="ECO:0000313" key="4">
    <source>
        <dbReference type="Proteomes" id="UP000314986"/>
    </source>
</evidence>
<dbReference type="SUPFAM" id="SSF57850">
    <property type="entry name" value="RING/U-box"/>
    <property type="match status" value="1"/>
</dbReference>
<reference evidence="4" key="2">
    <citation type="journal article" date="2007" name="PLoS Biol.">
        <title>Survey sequencing and comparative analysis of the elephant shark (Callorhinchus milii) genome.</title>
        <authorList>
            <person name="Venkatesh B."/>
            <person name="Kirkness E.F."/>
            <person name="Loh Y.H."/>
            <person name="Halpern A.L."/>
            <person name="Lee A.P."/>
            <person name="Johnson J."/>
            <person name="Dandona N."/>
            <person name="Viswanathan L.D."/>
            <person name="Tay A."/>
            <person name="Venter J.C."/>
            <person name="Strausberg R.L."/>
            <person name="Brenner S."/>
        </authorList>
    </citation>
    <scope>NUCLEOTIDE SEQUENCE [LARGE SCALE GENOMIC DNA]</scope>
</reference>
<dbReference type="Gene3D" id="3.30.40.10">
    <property type="entry name" value="Zinc/RING finger domain, C3HC4 (zinc finger)"/>
    <property type="match status" value="1"/>
</dbReference>
<proteinExistence type="predicted"/>
<gene>
    <name evidence="3" type="primary">LOC103184612</name>
</gene>
<feature type="coiled-coil region" evidence="1">
    <location>
        <begin position="272"/>
        <end position="306"/>
    </location>
</feature>
<organism evidence="3 4">
    <name type="scientific">Callorhinchus milii</name>
    <name type="common">Ghost shark</name>
    <dbReference type="NCBI Taxonomy" id="7868"/>
    <lineage>
        <taxon>Eukaryota</taxon>
        <taxon>Metazoa</taxon>
        <taxon>Chordata</taxon>
        <taxon>Craniata</taxon>
        <taxon>Vertebrata</taxon>
        <taxon>Chondrichthyes</taxon>
        <taxon>Holocephali</taxon>
        <taxon>Chimaeriformes</taxon>
        <taxon>Callorhinchidae</taxon>
        <taxon>Callorhinchus</taxon>
    </lineage>
</organism>
<dbReference type="AlphaFoldDB" id="A0A4W3IMX0"/>
<dbReference type="Gene3D" id="2.60.210.10">
    <property type="entry name" value="Apoptosis, Tumor Necrosis Factor Receptor Associated Protein 2, Chain A"/>
    <property type="match status" value="1"/>
</dbReference>
<dbReference type="InterPro" id="IPR049342">
    <property type="entry name" value="TRAF1-6_MATH_dom"/>
</dbReference>
<dbReference type="PROSITE" id="PS50144">
    <property type="entry name" value="MATH"/>
    <property type="match status" value="1"/>
</dbReference>
<sequence length="437" mass="49382">MAECPEQPEVEASETATGFLHLCDEPLDVFLDDVAMSYIGPLCRQVLRNPAKTACGHRYCMDYIQSVSGKTATVCQMSMEEGVSTKDTTTDPDVAHKADEYRARIGCQTHVDPGMSEQQNVPREKIDGYENKGLKRKTCCLFQAVGCKYKGTREKIRKHEEESVGQHIGLLLNEITKLNPDRLPPAAANTLPRLEAEVQELRLRVAAFSNSHRLNELCDKLQGFCRTAEAHIAGVEAKSASFEHTLDAAKEMKKCSEIVAVLNSWIQLGNQLILMENQLVDVEHQLQQAGQNIQDCTARLEVMEQLTHSGVFIWRIAQLEKRLQEAVDGTTPYLDSGGFYSCKYGYKMCLRIYLNGHERAQGIHISLYFILLQGHYDTLNQWPFRKKVSSFLVVHSTNYSCMNLNGLGFISHERRRLRGDLIEVNTVLNWKSKPRSI</sequence>
<reference evidence="3" key="5">
    <citation type="submission" date="2025-09" db="UniProtKB">
        <authorList>
            <consortium name="Ensembl"/>
        </authorList>
    </citation>
    <scope>IDENTIFICATION</scope>
</reference>
<reference evidence="4" key="1">
    <citation type="journal article" date="2006" name="Science">
        <title>Ancient noncoding elements conserved in the human genome.</title>
        <authorList>
            <person name="Venkatesh B."/>
            <person name="Kirkness E.F."/>
            <person name="Loh Y.H."/>
            <person name="Halpern A.L."/>
            <person name="Lee A.P."/>
            <person name="Johnson J."/>
            <person name="Dandona N."/>
            <person name="Viswanathan L.D."/>
            <person name="Tay A."/>
            <person name="Venter J.C."/>
            <person name="Strausberg R.L."/>
            <person name="Brenner S."/>
        </authorList>
    </citation>
    <scope>NUCLEOTIDE SEQUENCE [LARGE SCALE GENOMIC DNA]</scope>
</reference>
<dbReference type="PANTHER" id="PTHR10131:SF138">
    <property type="entry name" value="RE66324P"/>
    <property type="match status" value="1"/>
</dbReference>
<protein>
    <submittedName>
        <fullName evidence="3">TNF receptor-associated factor 2-like</fullName>
    </submittedName>
</protein>
<dbReference type="OMA" id="FISHERR"/>
<dbReference type="Ensembl" id="ENSCMIT00000032192.1">
    <property type="protein sequence ID" value="ENSCMIP00000031709.1"/>
    <property type="gene ID" value="ENSCMIG00000013582.1"/>
</dbReference>
<dbReference type="InterPro" id="IPR013083">
    <property type="entry name" value="Znf_RING/FYVE/PHD"/>
</dbReference>